<proteinExistence type="predicted"/>
<evidence type="ECO:0000313" key="2">
    <source>
        <dbReference type="Proteomes" id="UP000050509"/>
    </source>
</evidence>
<dbReference type="Proteomes" id="UP000050509">
    <property type="component" value="Unassembled WGS sequence"/>
</dbReference>
<dbReference type="SUPFAM" id="SSF51445">
    <property type="entry name" value="(Trans)glycosidases"/>
    <property type="match status" value="1"/>
</dbReference>
<dbReference type="EMBL" id="LJCR01000358">
    <property type="protein sequence ID" value="KPV53039.1"/>
    <property type="molecule type" value="Genomic_DNA"/>
</dbReference>
<dbReference type="Gene3D" id="3.20.20.80">
    <property type="entry name" value="Glycosidases"/>
    <property type="match status" value="1"/>
</dbReference>
<sequence>MPAETSPPTFSIGVTYWPRRAGFLWWRAFDRGAVREELAHVAALGCDTVRFCLSWEEFQPSPQRVTGAQAAHVVEICEAISTSAREGHPIDIRSNFVPPTPLDWAE</sequence>
<keyword evidence="2" id="KW-1185">Reference proteome</keyword>
<dbReference type="InterPro" id="IPR017853">
    <property type="entry name" value="GH"/>
</dbReference>
<organism evidence="1 2">
    <name type="scientific">Kouleothrix aurantiaca</name>
    <dbReference type="NCBI Taxonomy" id="186479"/>
    <lineage>
        <taxon>Bacteria</taxon>
        <taxon>Bacillati</taxon>
        <taxon>Chloroflexota</taxon>
        <taxon>Chloroflexia</taxon>
        <taxon>Chloroflexales</taxon>
        <taxon>Roseiflexineae</taxon>
        <taxon>Roseiflexaceae</taxon>
        <taxon>Kouleothrix</taxon>
    </lineage>
</organism>
<protein>
    <submittedName>
        <fullName evidence="1">Uncharacterized protein</fullName>
    </submittedName>
</protein>
<reference evidence="1 2" key="1">
    <citation type="submission" date="2015-09" db="EMBL/GenBank/DDBJ databases">
        <title>Draft genome sequence of Kouleothrix aurantiaca JCM 19913.</title>
        <authorList>
            <person name="Hemp J."/>
        </authorList>
    </citation>
    <scope>NUCLEOTIDE SEQUENCE [LARGE SCALE GENOMIC DNA]</scope>
    <source>
        <strain evidence="1 2">COM-B</strain>
    </source>
</reference>
<dbReference type="AlphaFoldDB" id="A0A0P9D247"/>
<gene>
    <name evidence="1" type="ORF">SE17_11950</name>
</gene>
<evidence type="ECO:0000313" key="1">
    <source>
        <dbReference type="EMBL" id="KPV53039.1"/>
    </source>
</evidence>
<accession>A0A0P9D247</accession>
<name>A0A0P9D247_9CHLR</name>
<comment type="caution">
    <text evidence="1">The sequence shown here is derived from an EMBL/GenBank/DDBJ whole genome shotgun (WGS) entry which is preliminary data.</text>
</comment>